<dbReference type="OrthoDB" id="294251at2759"/>
<dbReference type="GO" id="GO:0031267">
    <property type="term" value="F:small GTPase binding"/>
    <property type="evidence" value="ECO:0007669"/>
    <property type="project" value="TreeGrafter"/>
</dbReference>
<feature type="compositionally biased region" description="Gly residues" evidence="1">
    <location>
        <begin position="785"/>
        <end position="794"/>
    </location>
</feature>
<name>A0A2V0P5N0_9CHLO</name>
<feature type="compositionally biased region" description="Low complexity" evidence="1">
    <location>
        <begin position="244"/>
        <end position="257"/>
    </location>
</feature>
<feature type="compositionally biased region" description="Basic and acidic residues" evidence="1">
    <location>
        <begin position="210"/>
        <end position="225"/>
    </location>
</feature>
<feature type="region of interest" description="Disordered" evidence="1">
    <location>
        <begin position="1"/>
        <end position="21"/>
    </location>
</feature>
<dbReference type="SMART" id="SM00164">
    <property type="entry name" value="TBC"/>
    <property type="match status" value="1"/>
</dbReference>
<dbReference type="InterPro" id="IPR000195">
    <property type="entry name" value="Rab-GAP-TBC_dom"/>
</dbReference>
<dbReference type="PANTHER" id="PTHR47219">
    <property type="entry name" value="RAB GTPASE-ACTIVATING PROTEIN 1-LIKE"/>
    <property type="match status" value="1"/>
</dbReference>
<dbReference type="Gene3D" id="1.10.472.80">
    <property type="entry name" value="Ypt/Rab-GAP domain of gyp1p, domain 3"/>
    <property type="match status" value="1"/>
</dbReference>
<feature type="region of interest" description="Disordered" evidence="1">
    <location>
        <begin position="163"/>
        <end position="314"/>
    </location>
</feature>
<evidence type="ECO:0000256" key="1">
    <source>
        <dbReference type="SAM" id="MobiDB-lite"/>
    </source>
</evidence>
<dbReference type="InterPro" id="IPR035969">
    <property type="entry name" value="Rab-GAP_TBC_sf"/>
</dbReference>
<organism evidence="3 4">
    <name type="scientific">Raphidocelis subcapitata</name>
    <dbReference type="NCBI Taxonomy" id="307507"/>
    <lineage>
        <taxon>Eukaryota</taxon>
        <taxon>Viridiplantae</taxon>
        <taxon>Chlorophyta</taxon>
        <taxon>core chlorophytes</taxon>
        <taxon>Chlorophyceae</taxon>
        <taxon>CS clade</taxon>
        <taxon>Sphaeropleales</taxon>
        <taxon>Selenastraceae</taxon>
        <taxon>Raphidocelis</taxon>
    </lineage>
</organism>
<keyword evidence="4" id="KW-1185">Reference proteome</keyword>
<dbReference type="Proteomes" id="UP000247498">
    <property type="component" value="Unassembled WGS sequence"/>
</dbReference>
<dbReference type="PANTHER" id="PTHR47219:SF9">
    <property type="entry name" value="GTPASE ACTIVATING PROTEIN AND CENTROSOME-ASSOCIATED, ISOFORM B"/>
    <property type="match status" value="1"/>
</dbReference>
<protein>
    <recommendedName>
        <fullName evidence="2">Rab-GAP TBC domain-containing protein</fullName>
    </recommendedName>
</protein>
<feature type="compositionally biased region" description="Gly residues" evidence="1">
    <location>
        <begin position="195"/>
        <end position="206"/>
    </location>
</feature>
<dbReference type="PROSITE" id="PS50086">
    <property type="entry name" value="TBC_RABGAP"/>
    <property type="match status" value="1"/>
</dbReference>
<gene>
    <name evidence="3" type="ORF">Rsub_07740</name>
</gene>
<evidence type="ECO:0000313" key="3">
    <source>
        <dbReference type="EMBL" id="GBF95156.1"/>
    </source>
</evidence>
<evidence type="ECO:0000313" key="4">
    <source>
        <dbReference type="Proteomes" id="UP000247498"/>
    </source>
</evidence>
<dbReference type="Pfam" id="PF00566">
    <property type="entry name" value="RabGAP-TBC"/>
    <property type="match status" value="1"/>
</dbReference>
<feature type="compositionally biased region" description="Acidic residues" evidence="1">
    <location>
        <begin position="274"/>
        <end position="284"/>
    </location>
</feature>
<dbReference type="InParanoid" id="A0A2V0P5N0"/>
<dbReference type="Gene3D" id="1.10.8.270">
    <property type="entry name" value="putative rabgap domain of human tbc1 domain family member 14 like domains"/>
    <property type="match status" value="1"/>
</dbReference>
<feature type="compositionally biased region" description="Low complexity" evidence="1">
    <location>
        <begin position="176"/>
        <end position="194"/>
    </location>
</feature>
<dbReference type="InterPro" id="IPR050302">
    <property type="entry name" value="Rab_GAP_TBC_domain"/>
</dbReference>
<feature type="compositionally biased region" description="Low complexity" evidence="1">
    <location>
        <begin position="773"/>
        <end position="784"/>
    </location>
</feature>
<feature type="region of interest" description="Disordered" evidence="1">
    <location>
        <begin position="773"/>
        <end position="806"/>
    </location>
</feature>
<comment type="caution">
    <text evidence="3">The sequence shown here is derived from an EMBL/GenBank/DDBJ whole genome shotgun (WGS) entry which is preliminary data.</text>
</comment>
<accession>A0A2V0P5N0</accession>
<evidence type="ECO:0000259" key="2">
    <source>
        <dbReference type="PROSITE" id="PS50086"/>
    </source>
</evidence>
<dbReference type="EMBL" id="BDRX01000060">
    <property type="protein sequence ID" value="GBF95156.1"/>
    <property type="molecule type" value="Genomic_DNA"/>
</dbReference>
<sequence>MEGGDEPRSPSRPSSRRGGLRERVTEAAGLLLRAAASAGELLADPDLRKRGAALIIGEASKGIQGIQRGIEEGANNTFGVGVKRVQAVLRDIERKVAEFQRLQRARDAACATDALARQPVDVQIGLSVYEDMPQEMRARLYWVLCHRPDLAEKLQEQIRMVTSLPGPKETPHVRLSAAPSAAEPAAAAADEASPGAGGSAQEGGAAGADQRQEEQQLAEQQREESAAVGDAAEAEPAGDEAEDASAAPGSPSAPAGSPEKRQLQEAVHTQPAGAEEEREGEEEAQGQAEGADSEDSGKPPAGAPPRLPGSHPIEAGDEWEVLNRDAVGGAVGDSGAVEAAETLRTLAASLREAGTLDAARALQVELFDAMLAAPWDPETSLPSDPEPGGEYASLVAAPAADAVQRCMGGVEPVADVIGRDLGRTFPEHPLFTDGDGQARLGRLLRAYALRDEETGYCQGQAFAAGLLLMFVPEETAFTLYCRLMDDAPAGAGLRRLYAPGLEPLKLELSTFELLLASHLPALHAHLQSAGLPAVLYASQWFMTLFAAPFPVHVSARVVDALLQSRDDGVLPRVGLALLEALQGELLALDDFEAIITSVKVTPLSWPVAVYRHVLDRALSAELLPDAELAAARAAAAAESARLGRPSSFSTRRLVRTLGSDGVTERMELTPLADGGAAAPPGGRAAGAAVGAGAPAGLVDGAGSRTAAASAAGLPPTWGAGEGGAAGGAASAGAGAGAAGASGSAAASALPELSGMAAEFEAILQDLDLLLPGGADAHAPGASGAPSGGAPGAEGAGASAQVEGGAR</sequence>
<feature type="domain" description="Rab-GAP TBC" evidence="2">
    <location>
        <begin position="394"/>
        <end position="565"/>
    </location>
</feature>
<reference evidence="3 4" key="1">
    <citation type="journal article" date="2018" name="Sci. Rep.">
        <title>Raphidocelis subcapitata (=Pseudokirchneriella subcapitata) provides an insight into genome evolution and environmental adaptations in the Sphaeropleales.</title>
        <authorList>
            <person name="Suzuki S."/>
            <person name="Yamaguchi H."/>
            <person name="Nakajima N."/>
            <person name="Kawachi M."/>
        </authorList>
    </citation>
    <scope>NUCLEOTIDE SEQUENCE [LARGE SCALE GENOMIC DNA]</scope>
    <source>
        <strain evidence="3 4">NIES-35</strain>
    </source>
</reference>
<proteinExistence type="predicted"/>
<feature type="compositionally biased region" description="Acidic residues" evidence="1">
    <location>
        <begin position="232"/>
        <end position="243"/>
    </location>
</feature>
<dbReference type="SUPFAM" id="SSF47923">
    <property type="entry name" value="Ypt/Rab-GAP domain of gyp1p"/>
    <property type="match status" value="2"/>
</dbReference>
<dbReference type="STRING" id="307507.A0A2V0P5N0"/>
<dbReference type="AlphaFoldDB" id="A0A2V0P5N0"/>
<dbReference type="GO" id="GO:0005096">
    <property type="term" value="F:GTPase activator activity"/>
    <property type="evidence" value="ECO:0007669"/>
    <property type="project" value="TreeGrafter"/>
</dbReference>